<dbReference type="Pfam" id="PF13671">
    <property type="entry name" value="AAA_33"/>
    <property type="match status" value="1"/>
</dbReference>
<reference evidence="2 4" key="1">
    <citation type="submission" date="2019-07" db="EMBL/GenBank/DDBJ databases">
        <title>Genomes of sea-ice associated Colwellia species.</title>
        <authorList>
            <person name="Bowman J.P."/>
        </authorList>
    </citation>
    <scope>NUCLEOTIDE SEQUENCE [LARGE SCALE GENOMIC DNA]</scope>
    <source>
        <strain evidence="1 3">ACAM 607</strain>
        <strain evidence="2 4">IC036</strain>
    </source>
</reference>
<keyword evidence="3" id="KW-1185">Reference proteome</keyword>
<evidence type="ECO:0000313" key="4">
    <source>
        <dbReference type="Proteomes" id="UP000321917"/>
    </source>
</evidence>
<dbReference type="InterPro" id="IPR017101">
    <property type="entry name" value="P-loop_ATP/GTP-bd_All4644_prd"/>
</dbReference>
<comment type="caution">
    <text evidence="2">The sequence shown here is derived from an EMBL/GenBank/DDBJ whole genome shotgun (WGS) entry which is preliminary data.</text>
</comment>
<proteinExistence type="predicted"/>
<dbReference type="Proteomes" id="UP000321525">
    <property type="component" value="Unassembled WGS sequence"/>
</dbReference>
<keyword evidence="2" id="KW-0547">Nucleotide-binding</keyword>
<dbReference type="AlphaFoldDB" id="A0A5C6QRI3"/>
<evidence type="ECO:0000313" key="3">
    <source>
        <dbReference type="Proteomes" id="UP000321525"/>
    </source>
</evidence>
<evidence type="ECO:0000313" key="2">
    <source>
        <dbReference type="EMBL" id="TWX71333.1"/>
    </source>
</evidence>
<dbReference type="EMBL" id="VOLR01000005">
    <property type="protein sequence ID" value="TWX62001.1"/>
    <property type="molecule type" value="Genomic_DNA"/>
</dbReference>
<dbReference type="SUPFAM" id="SSF52540">
    <property type="entry name" value="P-loop containing nucleoside triphosphate hydrolases"/>
    <property type="match status" value="1"/>
</dbReference>
<dbReference type="Gene3D" id="3.40.50.300">
    <property type="entry name" value="P-loop containing nucleotide triphosphate hydrolases"/>
    <property type="match status" value="1"/>
</dbReference>
<dbReference type="PIRSF" id="PIRSF037081">
    <property type="entry name" value="P-loop_All4644_prd"/>
    <property type="match status" value="1"/>
</dbReference>
<organism evidence="2 4">
    <name type="scientific">Colwellia hornerae</name>
    <dbReference type="NCBI Taxonomy" id="89402"/>
    <lineage>
        <taxon>Bacteria</taxon>
        <taxon>Pseudomonadati</taxon>
        <taxon>Pseudomonadota</taxon>
        <taxon>Gammaproteobacteria</taxon>
        <taxon>Alteromonadales</taxon>
        <taxon>Colwelliaceae</taxon>
        <taxon>Colwellia</taxon>
    </lineage>
</organism>
<evidence type="ECO:0000313" key="1">
    <source>
        <dbReference type="EMBL" id="TWX62001.1"/>
    </source>
</evidence>
<keyword evidence="2" id="KW-0067">ATP-binding</keyword>
<dbReference type="RefSeq" id="WP_146798616.1">
    <property type="nucleotide sequence ID" value="NZ_VOLR01000005.1"/>
</dbReference>
<gene>
    <name evidence="1" type="ORF">ESZ26_05165</name>
    <name evidence="2" type="ORF">ESZ27_02745</name>
</gene>
<sequence length="177" mass="20448">MTIKVGIITEKMINMKVNCTGEQFLPTLVFLIGLPGAGKSTYCTEKYKETSIILSSDDIREQKFGHCHSSEIKNWVLHELISLSESHLKKGQHVILDTTFFNALPDRMPFMNRINSLGFKVKKCAVIFNIELKECLRRNKSRKKERVVDTLFIEKMSTIMTLPSERELFDELIYISK</sequence>
<dbReference type="GO" id="GO:0005524">
    <property type="term" value="F:ATP binding"/>
    <property type="evidence" value="ECO:0007669"/>
    <property type="project" value="UniProtKB-KW"/>
</dbReference>
<dbReference type="InterPro" id="IPR027417">
    <property type="entry name" value="P-loop_NTPase"/>
</dbReference>
<dbReference type="OrthoDB" id="9805698at2"/>
<dbReference type="Proteomes" id="UP000321917">
    <property type="component" value="Unassembled WGS sequence"/>
</dbReference>
<dbReference type="EMBL" id="VOLQ01000003">
    <property type="protein sequence ID" value="TWX71333.1"/>
    <property type="molecule type" value="Genomic_DNA"/>
</dbReference>
<accession>A0A5C6QRI3</accession>
<name>A0A5C6QRI3_9GAMM</name>
<protein>
    <submittedName>
        <fullName evidence="2">ATP-binding protein</fullName>
    </submittedName>
</protein>